<accession>A0A146JZV8</accession>
<evidence type="ECO:0000256" key="1">
    <source>
        <dbReference type="SAM" id="Coils"/>
    </source>
</evidence>
<organism evidence="2">
    <name type="scientific">Trepomonas sp. PC1</name>
    <dbReference type="NCBI Taxonomy" id="1076344"/>
    <lineage>
        <taxon>Eukaryota</taxon>
        <taxon>Metamonada</taxon>
        <taxon>Diplomonadida</taxon>
        <taxon>Hexamitidae</taxon>
        <taxon>Hexamitinae</taxon>
        <taxon>Trepomonas</taxon>
    </lineage>
</organism>
<name>A0A146JZV8_9EUKA</name>
<dbReference type="AlphaFoldDB" id="A0A146JZV8"/>
<evidence type="ECO:0000313" key="2">
    <source>
        <dbReference type="EMBL" id="JAP89758.1"/>
    </source>
</evidence>
<gene>
    <name evidence="2" type="ORF">TPC1_30747</name>
</gene>
<feature type="non-terminal residue" evidence="2">
    <location>
        <position position="1"/>
    </location>
</feature>
<protein>
    <submittedName>
        <fullName evidence="2">Uncharacterized protein</fullName>
    </submittedName>
</protein>
<keyword evidence="1" id="KW-0175">Coiled coil</keyword>
<dbReference type="EMBL" id="GDID01006848">
    <property type="protein sequence ID" value="JAP89758.1"/>
    <property type="molecule type" value="Transcribed_RNA"/>
</dbReference>
<reference evidence="2" key="1">
    <citation type="submission" date="2015-07" db="EMBL/GenBank/DDBJ databases">
        <title>Adaptation to a free-living lifestyle via gene acquisitions in the diplomonad Trepomonas sp. PC1.</title>
        <authorList>
            <person name="Xu F."/>
            <person name="Jerlstrom-Hultqvist J."/>
            <person name="Kolisko M."/>
            <person name="Simpson A.G.B."/>
            <person name="Roger A.J."/>
            <person name="Svard S.G."/>
            <person name="Andersson J.O."/>
        </authorList>
    </citation>
    <scope>NUCLEOTIDE SEQUENCE</scope>
    <source>
        <strain evidence="2">PC1</strain>
    </source>
</reference>
<sequence length="488" mass="57715">RPLYSEPFLSQLQEYENTSSIQQFSLQLQLSITQQQLISHQNTLSQLKQMKLNALQLKEEFKNVNQLVILNNQAYESIQLVNKTLDEQNKISEDIKDLTCYKQSIDEILSYVANNLQSFDTNSVERQISLISNQFLKISDTEKVTEFIKRVIIEVGLKGDCQPNTIHHQMQSMNTSILNNIVKSVMNYLEIQKEYSIDTQHLNQLLNVFYPLKYKQNIIQRINKIQIDFPQQIYQSTFFFYEQYQIHKKLLIEFTGSEEDSYLLFNYLGQSLIKNFNKLLSQPMSKPQLQKLLEESVKTNSVFEFILNLDSKLQLPIKDLVLGGVKSAPKVIQQRFDFDFFQPIVSEAQAAKQLVTQLKNMLIEKLKNSMCIKEITLENYQIIFNSSFEELQKLFIDTVLQNVNKLNFKTQYFISRDFLIEVFEMDSIVKAKKDEIFEKQKEFFMQTCENYKQQIGFKVEKLKEEWEWIKMHGIQENWEQVWKEVGLE</sequence>
<feature type="coiled-coil region" evidence="1">
    <location>
        <begin position="40"/>
        <end position="67"/>
    </location>
</feature>
<proteinExistence type="predicted"/>